<dbReference type="SUPFAM" id="SSF50615">
    <property type="entry name" value="N-terminal domain of alpha and beta subunits of F1 ATP synthase"/>
    <property type="match status" value="1"/>
</dbReference>
<dbReference type="InterPro" id="IPR050053">
    <property type="entry name" value="ATPase_alpha/beta_chains"/>
</dbReference>
<keyword evidence="7" id="KW-0406">Ion transport</keyword>
<dbReference type="Gene3D" id="2.40.10.170">
    <property type="match status" value="1"/>
</dbReference>
<dbReference type="GO" id="GO:0045259">
    <property type="term" value="C:proton-transporting ATP synthase complex"/>
    <property type="evidence" value="ECO:0007669"/>
    <property type="project" value="UniProtKB-KW"/>
</dbReference>
<dbReference type="EMBL" id="JAGQKX010000013">
    <property type="protein sequence ID" value="MCA9389949.1"/>
    <property type="molecule type" value="Genomic_DNA"/>
</dbReference>
<evidence type="ECO:0000256" key="6">
    <source>
        <dbReference type="ARBA" id="ARBA00022967"/>
    </source>
</evidence>
<dbReference type="NCBIfam" id="TIGR01039">
    <property type="entry name" value="atpD"/>
    <property type="match status" value="1"/>
</dbReference>
<dbReference type="Gene3D" id="3.40.50.300">
    <property type="entry name" value="P-loop containing nucleotide triphosphate hydrolases"/>
    <property type="match status" value="1"/>
</dbReference>
<evidence type="ECO:0000256" key="3">
    <source>
        <dbReference type="ARBA" id="ARBA00022448"/>
    </source>
</evidence>
<evidence type="ECO:0000256" key="10">
    <source>
        <dbReference type="ARBA" id="ARBA00023310"/>
    </source>
</evidence>
<reference evidence="12" key="2">
    <citation type="journal article" date="2021" name="Microbiome">
        <title>Successional dynamics and alternative stable states in a saline activated sludge microbial community over 9 years.</title>
        <authorList>
            <person name="Wang Y."/>
            <person name="Ye J."/>
            <person name="Ju F."/>
            <person name="Liu L."/>
            <person name="Boyd J.A."/>
            <person name="Deng Y."/>
            <person name="Parks D.H."/>
            <person name="Jiang X."/>
            <person name="Yin X."/>
            <person name="Woodcroft B.J."/>
            <person name="Tyson G.W."/>
            <person name="Hugenholtz P."/>
            <person name="Polz M.F."/>
            <person name="Zhang T."/>
        </authorList>
    </citation>
    <scope>NUCLEOTIDE SEQUENCE</scope>
    <source>
        <strain evidence="12">HKST-UBA01</strain>
    </source>
</reference>
<evidence type="ECO:0000256" key="8">
    <source>
        <dbReference type="ARBA" id="ARBA00023136"/>
    </source>
</evidence>
<protein>
    <submittedName>
        <fullName evidence="12">F0F1 ATP synthase subunit beta</fullName>
    </submittedName>
</protein>
<dbReference type="InterPro" id="IPR036121">
    <property type="entry name" value="ATPase_F1/V1/A1_a/bsu_N_sf"/>
</dbReference>
<comment type="caution">
    <text evidence="12">The sequence shown here is derived from an EMBL/GenBank/DDBJ whole genome shotgun (WGS) entry which is preliminary data.</text>
</comment>
<evidence type="ECO:0000256" key="4">
    <source>
        <dbReference type="ARBA" id="ARBA00022741"/>
    </source>
</evidence>
<comment type="similarity">
    <text evidence="2">Belongs to the ATPase alpha/beta chains family.</text>
</comment>
<evidence type="ECO:0000259" key="11">
    <source>
        <dbReference type="SMART" id="SM00382"/>
    </source>
</evidence>
<evidence type="ECO:0000256" key="1">
    <source>
        <dbReference type="ARBA" id="ARBA00004370"/>
    </source>
</evidence>
<dbReference type="Gene3D" id="1.10.1140.10">
    <property type="entry name" value="Bovine Mitochondrial F1-atpase, Atp Synthase Beta Chain, Chain D, domain 3"/>
    <property type="match status" value="1"/>
</dbReference>
<dbReference type="InterPro" id="IPR027417">
    <property type="entry name" value="P-loop_NTPase"/>
</dbReference>
<dbReference type="PANTHER" id="PTHR15184">
    <property type="entry name" value="ATP SYNTHASE"/>
    <property type="match status" value="1"/>
</dbReference>
<dbReference type="InterPro" id="IPR024034">
    <property type="entry name" value="ATPase_F1/V1_b/a_C"/>
</dbReference>
<keyword evidence="4" id="KW-0547">Nucleotide-binding</keyword>
<accession>A0A955RP79</accession>
<reference evidence="12" key="1">
    <citation type="submission" date="2020-04" db="EMBL/GenBank/DDBJ databases">
        <authorList>
            <person name="Zhang T."/>
        </authorList>
    </citation>
    <scope>NUCLEOTIDE SEQUENCE</scope>
    <source>
        <strain evidence="12">HKST-UBA01</strain>
    </source>
</reference>
<dbReference type="Proteomes" id="UP000701698">
    <property type="component" value="Unassembled WGS sequence"/>
</dbReference>
<evidence type="ECO:0000256" key="2">
    <source>
        <dbReference type="ARBA" id="ARBA00008936"/>
    </source>
</evidence>
<evidence type="ECO:0000256" key="9">
    <source>
        <dbReference type="ARBA" id="ARBA00023196"/>
    </source>
</evidence>
<dbReference type="Pfam" id="PF00006">
    <property type="entry name" value="ATP-synt_ab"/>
    <property type="match status" value="1"/>
</dbReference>
<dbReference type="GO" id="GO:0005524">
    <property type="term" value="F:ATP binding"/>
    <property type="evidence" value="ECO:0007669"/>
    <property type="project" value="UniProtKB-KW"/>
</dbReference>
<keyword evidence="8" id="KW-0472">Membrane</keyword>
<keyword evidence="6" id="KW-1278">Translocase</keyword>
<gene>
    <name evidence="12" type="ORF">KC571_00945</name>
</gene>
<sequence>MQDSYHNATNSGTIVSVRGHIVEVEFLTDPKPSVHNILALEADRLAKLEVFKSSTPDRFFCISLSPTHIFKRNAKVINTGTSLKIPVGQEILGRVIDIFGNPVDGKGYVNAPNKREIYKSTQTALENVPVDLEILETGIKVVDLFAPIIRGGKVGFLGGSGVGKTILLTEILHNIINKDKERTLSVFAGVGERTREGQELYEELKNTGVLDSVSMVFGAMGESPSRRFLAGLVAVTMAEYFRDEMDKNVLFFIDNMFRFAQAGNELAMLMNTIPSEDGYQATLTSEVAGIHERLISTNKASITTVEAIYVPADDILDQGVQSIFNYLDSAIVLSRDVYQQGRLPAVDILSSDSSALNLDMVGVNHYSTALEAKSLLKSATSLDRIVSLVGESELSQEDQITYQRAKKLRNYMTQNFFVAENQTGKPGTYVPREKTVNDVQALLKGDFDETPDSKFLFIGSTDDFNAKP</sequence>
<dbReference type="Pfam" id="PF22919">
    <property type="entry name" value="ATP-synt_VA_C"/>
    <property type="match status" value="1"/>
</dbReference>
<organism evidence="12 13">
    <name type="scientific">candidate division WWE3 bacterium</name>
    <dbReference type="NCBI Taxonomy" id="2053526"/>
    <lineage>
        <taxon>Bacteria</taxon>
        <taxon>Katanobacteria</taxon>
    </lineage>
</organism>
<keyword evidence="3" id="KW-0813">Transport</keyword>
<keyword evidence="9" id="KW-0139">CF(1)</keyword>
<name>A0A955RP79_UNCKA</name>
<proteinExistence type="inferred from homology"/>
<dbReference type="SMART" id="SM00382">
    <property type="entry name" value="AAA"/>
    <property type="match status" value="1"/>
</dbReference>
<evidence type="ECO:0000313" key="12">
    <source>
        <dbReference type="EMBL" id="MCA9389949.1"/>
    </source>
</evidence>
<dbReference type="GO" id="GO:0046933">
    <property type="term" value="F:proton-transporting ATP synthase activity, rotational mechanism"/>
    <property type="evidence" value="ECO:0007669"/>
    <property type="project" value="InterPro"/>
</dbReference>
<evidence type="ECO:0000256" key="7">
    <source>
        <dbReference type="ARBA" id="ARBA00023065"/>
    </source>
</evidence>
<dbReference type="SUPFAM" id="SSF47917">
    <property type="entry name" value="C-terminal domain of alpha and beta subunits of F1 ATP synthase"/>
    <property type="match status" value="1"/>
</dbReference>
<dbReference type="PANTHER" id="PTHR15184:SF71">
    <property type="entry name" value="ATP SYNTHASE SUBUNIT BETA, MITOCHONDRIAL"/>
    <property type="match status" value="1"/>
</dbReference>
<dbReference type="InterPro" id="IPR000194">
    <property type="entry name" value="ATPase_F1/V1/A1_a/bsu_nucl-bd"/>
</dbReference>
<evidence type="ECO:0000256" key="5">
    <source>
        <dbReference type="ARBA" id="ARBA00022840"/>
    </source>
</evidence>
<keyword evidence="10" id="KW-0066">ATP synthesis</keyword>
<dbReference type="InterPro" id="IPR005722">
    <property type="entry name" value="ATP_synth_F1_bsu"/>
</dbReference>
<comment type="subcellular location">
    <subcellularLocation>
        <location evidence="1">Membrane</location>
    </subcellularLocation>
</comment>
<evidence type="ECO:0000313" key="13">
    <source>
        <dbReference type="Proteomes" id="UP000701698"/>
    </source>
</evidence>
<feature type="domain" description="AAA+ ATPase" evidence="11">
    <location>
        <begin position="150"/>
        <end position="391"/>
    </location>
</feature>
<dbReference type="SUPFAM" id="SSF52540">
    <property type="entry name" value="P-loop containing nucleoside triphosphate hydrolases"/>
    <property type="match status" value="1"/>
</dbReference>
<keyword evidence="5" id="KW-0067">ATP-binding</keyword>
<dbReference type="AlphaFoldDB" id="A0A955RP79"/>
<dbReference type="InterPro" id="IPR003593">
    <property type="entry name" value="AAA+_ATPase"/>
</dbReference>
<dbReference type="InterPro" id="IPR055190">
    <property type="entry name" value="ATP-synt_VA_C"/>
</dbReference>